<accession>A0A3M6V6E7</accession>
<dbReference type="OrthoDB" id="5975715at2759"/>
<sequence length="186" mass="20694">MLLELSVDVLKTKETIEKRWVNDNYQVASVESIVTPIQQLQATKKTTPQSTLEVNYRILKVFLPLIRTLKRQLSAFSVARDVTYQLQEIRWKVENTMIFVRAIQNALKPGQPQTSSLRPSTTAVSNSTLNSVSGVPIVVQTPTTAAPSAITLYGVAVKASAMLEDFYTEIVVMQVDLVKVTKILCP</sequence>
<dbReference type="EMBL" id="RCHS01000010">
    <property type="protein sequence ID" value="RMX61526.1"/>
    <property type="molecule type" value="Genomic_DNA"/>
</dbReference>
<keyword evidence="2" id="KW-1185">Reference proteome</keyword>
<protein>
    <submittedName>
        <fullName evidence="1">Uncharacterized protein</fullName>
    </submittedName>
</protein>
<name>A0A3M6V6E7_POCDA</name>
<gene>
    <name evidence="1" type="ORF">pdam_00003583</name>
</gene>
<reference evidence="1 2" key="1">
    <citation type="journal article" date="2018" name="Sci. Rep.">
        <title>Comparative analysis of the Pocillopora damicornis genome highlights role of immune system in coral evolution.</title>
        <authorList>
            <person name="Cunning R."/>
            <person name="Bay R.A."/>
            <person name="Gillette P."/>
            <person name="Baker A.C."/>
            <person name="Traylor-Knowles N."/>
        </authorList>
    </citation>
    <scope>NUCLEOTIDE SEQUENCE [LARGE SCALE GENOMIC DNA]</scope>
    <source>
        <strain evidence="1">RSMAS</strain>
        <tissue evidence="1">Whole animal</tissue>
    </source>
</reference>
<comment type="caution">
    <text evidence="1">The sequence shown here is derived from an EMBL/GenBank/DDBJ whole genome shotgun (WGS) entry which is preliminary data.</text>
</comment>
<dbReference type="Proteomes" id="UP000275408">
    <property type="component" value="Unassembled WGS sequence"/>
</dbReference>
<organism evidence="1 2">
    <name type="scientific">Pocillopora damicornis</name>
    <name type="common">Cauliflower coral</name>
    <name type="synonym">Millepora damicornis</name>
    <dbReference type="NCBI Taxonomy" id="46731"/>
    <lineage>
        <taxon>Eukaryota</taxon>
        <taxon>Metazoa</taxon>
        <taxon>Cnidaria</taxon>
        <taxon>Anthozoa</taxon>
        <taxon>Hexacorallia</taxon>
        <taxon>Scleractinia</taxon>
        <taxon>Astrocoeniina</taxon>
        <taxon>Pocilloporidae</taxon>
        <taxon>Pocillopora</taxon>
    </lineage>
</organism>
<dbReference type="AlphaFoldDB" id="A0A3M6V6E7"/>
<evidence type="ECO:0000313" key="1">
    <source>
        <dbReference type="EMBL" id="RMX61526.1"/>
    </source>
</evidence>
<proteinExistence type="predicted"/>
<evidence type="ECO:0000313" key="2">
    <source>
        <dbReference type="Proteomes" id="UP000275408"/>
    </source>
</evidence>